<dbReference type="SUPFAM" id="SSF49742">
    <property type="entry name" value="PHM/PNGase F"/>
    <property type="match status" value="1"/>
</dbReference>
<gene>
    <name evidence="3" type="ORF">KXQ929_LOCUS41978</name>
</gene>
<dbReference type="InterPro" id="IPR024548">
    <property type="entry name" value="Cu2_monoox_C"/>
</dbReference>
<evidence type="ECO:0000313" key="3">
    <source>
        <dbReference type="EMBL" id="CAF4235588.1"/>
    </source>
</evidence>
<dbReference type="AlphaFoldDB" id="A0A820DRP1"/>
<dbReference type="InterPro" id="IPR008977">
    <property type="entry name" value="PHM/PNGase_F_dom_sf"/>
</dbReference>
<dbReference type="GO" id="GO:0004500">
    <property type="term" value="F:dopamine beta-monooxygenase activity"/>
    <property type="evidence" value="ECO:0007669"/>
    <property type="project" value="InterPro"/>
</dbReference>
<keyword evidence="1" id="KW-1015">Disulfide bond</keyword>
<reference evidence="3" key="1">
    <citation type="submission" date="2021-02" db="EMBL/GenBank/DDBJ databases">
        <authorList>
            <person name="Nowell W R."/>
        </authorList>
    </citation>
    <scope>NUCLEOTIDE SEQUENCE</scope>
</reference>
<protein>
    <recommendedName>
        <fullName evidence="2">Copper type II ascorbate-dependent monooxygenase C-terminal domain-containing protein</fullName>
    </recommendedName>
</protein>
<accession>A0A820DRP1</accession>
<sequence length="169" mass="19894">MYIGASLWTKLIRNNTAVQYMFNAERYDFNYQFDNRLAEPIKLYPGDEFATRCVYNTMNKNTVTLGGERTTEEMCFHQLTYYPRQDNLGACFTLNHPDAWHAISNRALTTSNYTELVDWINKIEWTPTLAAQWQEFYNNASRLVNYNRISETLDVLPKYKDLPIKSCQT</sequence>
<evidence type="ECO:0000259" key="2">
    <source>
        <dbReference type="Pfam" id="PF03712"/>
    </source>
</evidence>
<name>A0A820DRP1_9BILA</name>
<dbReference type="PANTHER" id="PTHR10157:SF23">
    <property type="entry name" value="MOXD1 HOMOLOG 1"/>
    <property type="match status" value="1"/>
</dbReference>
<dbReference type="Pfam" id="PF03712">
    <property type="entry name" value="Cu2_monoox_C"/>
    <property type="match status" value="1"/>
</dbReference>
<evidence type="ECO:0000313" key="4">
    <source>
        <dbReference type="Proteomes" id="UP000663868"/>
    </source>
</evidence>
<dbReference type="PANTHER" id="PTHR10157">
    <property type="entry name" value="DOPAMINE BETA HYDROXYLASE RELATED"/>
    <property type="match status" value="1"/>
</dbReference>
<dbReference type="InterPro" id="IPR014784">
    <property type="entry name" value="Cu2_ascorb_mOase-like_C"/>
</dbReference>
<organism evidence="3 4">
    <name type="scientific">Adineta steineri</name>
    <dbReference type="NCBI Taxonomy" id="433720"/>
    <lineage>
        <taxon>Eukaryota</taxon>
        <taxon>Metazoa</taxon>
        <taxon>Spiralia</taxon>
        <taxon>Gnathifera</taxon>
        <taxon>Rotifera</taxon>
        <taxon>Eurotatoria</taxon>
        <taxon>Bdelloidea</taxon>
        <taxon>Adinetida</taxon>
        <taxon>Adinetidae</taxon>
        <taxon>Adineta</taxon>
    </lineage>
</organism>
<dbReference type="EMBL" id="CAJOBB010009875">
    <property type="protein sequence ID" value="CAF4235588.1"/>
    <property type="molecule type" value="Genomic_DNA"/>
</dbReference>
<dbReference type="InterPro" id="IPR000945">
    <property type="entry name" value="DBH-like"/>
</dbReference>
<evidence type="ECO:0000256" key="1">
    <source>
        <dbReference type="ARBA" id="ARBA00023157"/>
    </source>
</evidence>
<dbReference type="Gene3D" id="2.60.120.230">
    <property type="match status" value="1"/>
</dbReference>
<proteinExistence type="predicted"/>
<comment type="caution">
    <text evidence="3">The sequence shown here is derived from an EMBL/GenBank/DDBJ whole genome shotgun (WGS) entry which is preliminary data.</text>
</comment>
<dbReference type="Proteomes" id="UP000663868">
    <property type="component" value="Unassembled WGS sequence"/>
</dbReference>
<feature type="domain" description="Copper type II ascorbate-dependent monooxygenase C-terminal" evidence="2">
    <location>
        <begin position="3"/>
        <end position="99"/>
    </location>
</feature>